<dbReference type="Gene3D" id="3.90.550.10">
    <property type="entry name" value="Spore Coat Polysaccharide Biosynthesis Protein SpsA, Chain A"/>
    <property type="match status" value="1"/>
</dbReference>
<gene>
    <name evidence="5" type="primary">epsJ_4</name>
    <name evidence="5" type="ORF">BGLFYP119_01605</name>
</gene>
<dbReference type="InterPro" id="IPR001173">
    <property type="entry name" value="Glyco_trans_2-like"/>
</dbReference>
<name>A0A6N2THN2_9FIRM</name>
<dbReference type="InterPro" id="IPR029044">
    <property type="entry name" value="Nucleotide-diphossugar_trans"/>
</dbReference>
<keyword evidence="3" id="KW-0175">Coiled coil</keyword>
<dbReference type="RefSeq" id="WP_156353937.1">
    <property type="nucleotide sequence ID" value="NZ_CACRST010000014.1"/>
</dbReference>
<evidence type="ECO:0000313" key="5">
    <source>
        <dbReference type="EMBL" id="VYT05027.1"/>
    </source>
</evidence>
<protein>
    <submittedName>
        <fullName evidence="5">Putative glycosyltransferase EpsJ</fullName>
        <ecNumber evidence="5">2.4.-.-</ecNumber>
    </submittedName>
</protein>
<feature type="domain" description="Glycosyltransferase 2-like" evidence="4">
    <location>
        <begin position="5"/>
        <end position="134"/>
    </location>
</feature>
<organism evidence="5">
    <name type="scientific">Blautia glucerasea</name>
    <dbReference type="NCBI Taxonomy" id="536633"/>
    <lineage>
        <taxon>Bacteria</taxon>
        <taxon>Bacillati</taxon>
        <taxon>Bacillota</taxon>
        <taxon>Clostridia</taxon>
        <taxon>Lachnospirales</taxon>
        <taxon>Lachnospiraceae</taxon>
        <taxon>Blautia</taxon>
    </lineage>
</organism>
<proteinExistence type="predicted"/>
<dbReference type="PANTHER" id="PTHR22916:SF51">
    <property type="entry name" value="GLYCOSYLTRANSFERASE EPSH-RELATED"/>
    <property type="match status" value="1"/>
</dbReference>
<evidence type="ECO:0000259" key="4">
    <source>
        <dbReference type="Pfam" id="PF00535"/>
    </source>
</evidence>
<dbReference type="PANTHER" id="PTHR22916">
    <property type="entry name" value="GLYCOSYLTRANSFERASE"/>
    <property type="match status" value="1"/>
</dbReference>
<dbReference type="Pfam" id="PF00535">
    <property type="entry name" value="Glycos_transf_2"/>
    <property type="match status" value="1"/>
</dbReference>
<dbReference type="EMBL" id="CACRST010000014">
    <property type="protein sequence ID" value="VYT05027.1"/>
    <property type="molecule type" value="Genomic_DNA"/>
</dbReference>
<reference evidence="5" key="1">
    <citation type="submission" date="2019-11" db="EMBL/GenBank/DDBJ databases">
        <authorList>
            <person name="Feng L."/>
        </authorList>
    </citation>
    <scope>NUCLEOTIDE SEQUENCE</scope>
    <source>
        <strain evidence="5">BgluceraseaLFYP119</strain>
    </source>
</reference>
<dbReference type="AlphaFoldDB" id="A0A6N2THN2"/>
<dbReference type="SUPFAM" id="SSF53448">
    <property type="entry name" value="Nucleotide-diphospho-sugar transferases"/>
    <property type="match status" value="1"/>
</dbReference>
<accession>A0A6N2THN2</accession>
<feature type="coiled-coil region" evidence="3">
    <location>
        <begin position="332"/>
        <end position="359"/>
    </location>
</feature>
<keyword evidence="1 5" id="KW-0328">Glycosyltransferase</keyword>
<evidence type="ECO:0000256" key="3">
    <source>
        <dbReference type="SAM" id="Coils"/>
    </source>
</evidence>
<dbReference type="EC" id="2.4.-.-" evidence="5"/>
<dbReference type="CDD" id="cd00761">
    <property type="entry name" value="Glyco_tranf_GTA_type"/>
    <property type="match status" value="1"/>
</dbReference>
<evidence type="ECO:0000256" key="2">
    <source>
        <dbReference type="ARBA" id="ARBA00022679"/>
    </source>
</evidence>
<keyword evidence="2 5" id="KW-0808">Transferase</keyword>
<dbReference type="GO" id="GO:0016757">
    <property type="term" value="F:glycosyltransferase activity"/>
    <property type="evidence" value="ECO:0007669"/>
    <property type="project" value="UniProtKB-KW"/>
</dbReference>
<evidence type="ECO:0000256" key="1">
    <source>
        <dbReference type="ARBA" id="ARBA00022676"/>
    </source>
</evidence>
<sequence length="381" mass="44505">MVKVSILMPACNVEKYLRECMDSVVNQTLKEIEIICIDDGSKDSTGDILDEYAEQDDRVKVVHKPNSGYGHSMNVALGKATGEYIGIVETDDFADPDMFEKLYETAKRCDADVVKSNYYVYVSKPEPKSEVLEILKDYNLYDRVFLPRDHQDVMRVKPCIWSGIYRRDMLEKNHIQFTETPGASYQDTSFAFKVWACAERACLVKDAYLHYRTDNENSSVKSAAKVFCLCDEYESTEKFLEERPELKKKLEKIEISLKYESYRWNLNRLTQEFKYAFLVQMHKEFKEAKAKGLFDKKYFADFAWKNMNWIVDDMDGYYNACCRKDMHGYGSMKEMSLALEAKDRTIKKLKKKIDDMEKSTSLRVGRAVTLIPRKIRKALRK</sequence>